<keyword evidence="5 7" id="KW-0813">Transport</keyword>
<evidence type="ECO:0000256" key="5">
    <source>
        <dbReference type="ARBA" id="ARBA00022448"/>
    </source>
</evidence>
<evidence type="ECO:0000256" key="1">
    <source>
        <dbReference type="ARBA" id="ARBA00002841"/>
    </source>
</evidence>
<dbReference type="NCBIfam" id="TIGR00975">
    <property type="entry name" value="3a0107s03"/>
    <property type="match status" value="1"/>
</dbReference>
<dbReference type="SUPFAM" id="SSF53850">
    <property type="entry name" value="Periplasmic binding protein-like II"/>
    <property type="match status" value="1"/>
</dbReference>
<keyword evidence="6 7" id="KW-0592">Phosphate transport</keyword>
<accession>A0ABU9QH05</accession>
<reference evidence="10 11" key="1">
    <citation type="submission" date="2024-01" db="EMBL/GenBank/DDBJ databases">
        <title>The diversity of rhizobia nodulating Mimosa spp. in eleven states of Brazil covering several biomes is determined by host plant, location, and edaphic factors.</title>
        <authorList>
            <person name="Rouws L."/>
            <person name="Barauna A."/>
            <person name="Beukes C."/>
            <person name="De Faria S.M."/>
            <person name="Gross E."/>
            <person name="Dos Reis Junior F.B."/>
            <person name="Simon M."/>
            <person name="Maluk M."/>
            <person name="Odee D.W."/>
            <person name="Kenicer G."/>
            <person name="Young J.P.W."/>
            <person name="Reis V.M."/>
            <person name="Zilli J."/>
            <person name="James E.K."/>
        </authorList>
    </citation>
    <scope>NUCLEOTIDE SEQUENCE [LARGE SCALE GENOMIC DNA]</scope>
    <source>
        <strain evidence="10 11">JPY77</strain>
    </source>
</reference>
<feature type="domain" description="PBP" evidence="9">
    <location>
        <begin position="15"/>
        <end position="298"/>
    </location>
</feature>
<dbReference type="InterPro" id="IPR005673">
    <property type="entry name" value="ABC_phos-bd_PstS"/>
</dbReference>
<dbReference type="Gene3D" id="3.40.190.10">
    <property type="entry name" value="Periplasmic binding protein-like II"/>
    <property type="match status" value="2"/>
</dbReference>
<feature type="chain" id="PRO_5045216193" description="Phosphate-binding protein PstS" evidence="8">
    <location>
        <begin position="19"/>
        <end position="340"/>
    </location>
</feature>
<evidence type="ECO:0000256" key="4">
    <source>
        <dbReference type="ARBA" id="ARBA00021889"/>
    </source>
</evidence>
<dbReference type="Proteomes" id="UP001494588">
    <property type="component" value="Unassembled WGS sequence"/>
</dbReference>
<sequence length="340" mass="35960">MPIALAALAFLVTTAAHAADITGAGSTFAAPIYSAWADAYKKSGGGNVHYLSVGSTEGVKQIIAKQVDFAGSDAPLTESQLSKSGLVQFPIVIGGVVPVVNLPGVKAGELTLSGEVLSAIYLGKIMNWKDPAIAALNPKVKLPDLAIAVIRRADGSGTTLIWTHYLSQVSSEWKTKVGEGTSVRWPRGIGGKGNEGVATYVRYLPGSIGYVAWDFTKQNHIAYTAMKNASGVSVQPGPEAFNAAAMGADWSTTLYGILTNEPGKDAWPVMGATFVLIPATQDSLDRGKEALSFFEWAFANGHRAAEDLDYIPLPETVITEIRTQLHARFKDAPTKPVASQ</sequence>
<protein>
    <recommendedName>
        <fullName evidence="4 7">Phosphate-binding protein PstS</fullName>
    </recommendedName>
</protein>
<evidence type="ECO:0000256" key="6">
    <source>
        <dbReference type="ARBA" id="ARBA00022592"/>
    </source>
</evidence>
<dbReference type="InterPro" id="IPR024370">
    <property type="entry name" value="PBP_domain"/>
</dbReference>
<evidence type="ECO:0000256" key="7">
    <source>
        <dbReference type="PIRNR" id="PIRNR002756"/>
    </source>
</evidence>
<dbReference type="RefSeq" id="WP_201654790.1">
    <property type="nucleotide sequence ID" value="NZ_CAJHCS010000020.1"/>
</dbReference>
<evidence type="ECO:0000256" key="2">
    <source>
        <dbReference type="ARBA" id="ARBA00008725"/>
    </source>
</evidence>
<keyword evidence="8" id="KW-0732">Signal</keyword>
<evidence type="ECO:0000256" key="3">
    <source>
        <dbReference type="ARBA" id="ARBA00011529"/>
    </source>
</evidence>
<gene>
    <name evidence="10" type="primary">pstS</name>
    <name evidence="10" type="ORF">V4C55_23770</name>
</gene>
<dbReference type="PANTHER" id="PTHR42996">
    <property type="entry name" value="PHOSPHATE-BINDING PROTEIN PSTS"/>
    <property type="match status" value="1"/>
</dbReference>
<dbReference type="NCBIfam" id="NF008171">
    <property type="entry name" value="PRK10918.1"/>
    <property type="match status" value="1"/>
</dbReference>
<evidence type="ECO:0000313" key="10">
    <source>
        <dbReference type="EMBL" id="MEM5288751.1"/>
    </source>
</evidence>
<dbReference type="Pfam" id="PF12849">
    <property type="entry name" value="PBP_like_2"/>
    <property type="match status" value="1"/>
</dbReference>
<comment type="caution">
    <text evidence="10">The sequence shown here is derived from an EMBL/GenBank/DDBJ whole genome shotgun (WGS) entry which is preliminary data.</text>
</comment>
<proteinExistence type="inferred from homology"/>
<keyword evidence="11" id="KW-1185">Reference proteome</keyword>
<dbReference type="InterPro" id="IPR050962">
    <property type="entry name" value="Phosphate-bind_PstS"/>
</dbReference>
<evidence type="ECO:0000313" key="11">
    <source>
        <dbReference type="Proteomes" id="UP001494588"/>
    </source>
</evidence>
<dbReference type="CDD" id="cd13565">
    <property type="entry name" value="PBP2_PstS"/>
    <property type="match status" value="1"/>
</dbReference>
<comment type="similarity">
    <text evidence="2 7">Belongs to the PstS family.</text>
</comment>
<evidence type="ECO:0000259" key="9">
    <source>
        <dbReference type="Pfam" id="PF12849"/>
    </source>
</evidence>
<dbReference type="PIRSF" id="PIRSF002756">
    <property type="entry name" value="PstS"/>
    <property type="match status" value="1"/>
</dbReference>
<comment type="function">
    <text evidence="1 7">Part of the ABC transporter complex PstSACB involved in phosphate import.</text>
</comment>
<organism evidence="10 11">
    <name type="scientific">Paraburkholderia sabiae</name>
    <dbReference type="NCBI Taxonomy" id="273251"/>
    <lineage>
        <taxon>Bacteria</taxon>
        <taxon>Pseudomonadati</taxon>
        <taxon>Pseudomonadota</taxon>
        <taxon>Betaproteobacteria</taxon>
        <taxon>Burkholderiales</taxon>
        <taxon>Burkholderiaceae</taxon>
        <taxon>Paraburkholderia</taxon>
    </lineage>
</organism>
<dbReference type="EMBL" id="JAZHGC010000020">
    <property type="protein sequence ID" value="MEM5288751.1"/>
    <property type="molecule type" value="Genomic_DNA"/>
</dbReference>
<name>A0ABU9QH05_9BURK</name>
<evidence type="ECO:0000256" key="8">
    <source>
        <dbReference type="SAM" id="SignalP"/>
    </source>
</evidence>
<dbReference type="PANTHER" id="PTHR42996:SF1">
    <property type="entry name" value="PHOSPHATE-BINDING PROTEIN PSTS"/>
    <property type="match status" value="1"/>
</dbReference>
<feature type="signal peptide" evidence="8">
    <location>
        <begin position="1"/>
        <end position="18"/>
    </location>
</feature>
<comment type="subunit">
    <text evidence="3 7">The complex is composed of two ATP-binding proteins (PstB), two transmembrane proteins (PstC and PstA) and a solute-binding protein (PstS).</text>
</comment>